<accession>A0A7J5SCS6</accession>
<dbReference type="GO" id="GO:0016740">
    <property type="term" value="F:transferase activity"/>
    <property type="evidence" value="ECO:0007669"/>
    <property type="project" value="UniProtKB-KW"/>
</dbReference>
<sequence length="144" mass="16603">MKAAFASLARWFFKASYRICCFLPRRNEVLFLSRQVDEPGYNFRSLGSEFQRRGWIVSYLTKRLSKRAVASYSFHVVREIYHLARCRVCVLDRYDPVVGLLDFDCEAADGANIELAGSALLHTEFPGQPVVLQLWHAFGAFKKF</sequence>
<evidence type="ECO:0000313" key="1">
    <source>
        <dbReference type="EMBL" id="KAB6914776.1"/>
    </source>
</evidence>
<name>A0A7J5SCS6_BIFLN</name>
<organism evidence="1 2">
    <name type="scientific">Bifidobacterium longum</name>
    <dbReference type="NCBI Taxonomy" id="216816"/>
    <lineage>
        <taxon>Bacteria</taxon>
        <taxon>Bacillati</taxon>
        <taxon>Actinomycetota</taxon>
        <taxon>Actinomycetes</taxon>
        <taxon>Bifidobacteriales</taxon>
        <taxon>Bifidobacteriaceae</taxon>
        <taxon>Bifidobacterium</taxon>
    </lineage>
</organism>
<dbReference type="Proteomes" id="UP000491334">
    <property type="component" value="Unassembled WGS sequence"/>
</dbReference>
<dbReference type="EMBL" id="WDZP01000091">
    <property type="protein sequence ID" value="KAB6914776.1"/>
    <property type="molecule type" value="Genomic_DNA"/>
</dbReference>
<evidence type="ECO:0000313" key="2">
    <source>
        <dbReference type="Proteomes" id="UP000491334"/>
    </source>
</evidence>
<comment type="caution">
    <text evidence="1">The sequence shown here is derived from an EMBL/GenBank/DDBJ whole genome shotgun (WGS) entry which is preliminary data.</text>
</comment>
<keyword evidence="1" id="KW-0808">Transferase</keyword>
<dbReference type="AlphaFoldDB" id="A0A7J5SCS6"/>
<feature type="non-terminal residue" evidence="1">
    <location>
        <position position="144"/>
    </location>
</feature>
<protein>
    <submittedName>
        <fullName evidence="1">CDP-glycerol glycerophosphotransferase</fullName>
    </submittedName>
</protein>
<reference evidence="1 2" key="1">
    <citation type="journal article" date="2019" name="Nat. Med.">
        <title>A library of human gut bacterial isolates paired with longitudinal multiomics data enables mechanistic microbiome research.</title>
        <authorList>
            <person name="Poyet M."/>
            <person name="Groussin M."/>
            <person name="Gibbons S.M."/>
            <person name="Avila-Pacheco J."/>
            <person name="Jiang X."/>
            <person name="Kearney S.M."/>
            <person name="Perrotta A.R."/>
            <person name="Berdy B."/>
            <person name="Zhao S."/>
            <person name="Lieberman T.D."/>
            <person name="Swanson P.K."/>
            <person name="Smith M."/>
            <person name="Roesemann S."/>
            <person name="Alexander J.E."/>
            <person name="Rich S.A."/>
            <person name="Livny J."/>
            <person name="Vlamakis H."/>
            <person name="Clish C."/>
            <person name="Bullock K."/>
            <person name="Deik A."/>
            <person name="Scott J."/>
            <person name="Pierce K.A."/>
            <person name="Xavier R.J."/>
            <person name="Alm E.J."/>
        </authorList>
    </citation>
    <scope>NUCLEOTIDE SEQUENCE [LARGE SCALE GENOMIC DNA]</scope>
    <source>
        <strain evidence="1 2">BIOML-A284</strain>
    </source>
</reference>
<gene>
    <name evidence="1" type="ORF">GBK06_11450</name>
</gene>
<proteinExistence type="predicted"/>